<keyword evidence="2" id="KW-1185">Reference proteome</keyword>
<dbReference type="EMBL" id="RCHU02000001">
    <property type="protein sequence ID" value="KAL3609611.1"/>
    <property type="molecule type" value="Genomic_DNA"/>
</dbReference>
<reference evidence="1 2" key="1">
    <citation type="journal article" date="2024" name="Plant Biotechnol. J.">
        <title>Genome and CRISPR/Cas9 system of a widespread forest tree (Populus alba) in the world.</title>
        <authorList>
            <person name="Liu Y.J."/>
            <person name="Jiang P.F."/>
            <person name="Han X.M."/>
            <person name="Li X.Y."/>
            <person name="Wang H.M."/>
            <person name="Wang Y.J."/>
            <person name="Wang X.X."/>
            <person name="Zeng Q.Y."/>
        </authorList>
    </citation>
    <scope>NUCLEOTIDE SEQUENCE [LARGE SCALE GENOMIC DNA]</scope>
    <source>
        <strain evidence="2">cv. PAL-ZL1</strain>
    </source>
</reference>
<sequence length="85" mass="9352">MMLALCHGAAFFLEYVSCSWVALESEMLQNQLGCHGTSLRNTIPAVKEHFVPAGSEFIIPEEIPHQFSGDTFEKTVLGQRADGPN</sequence>
<accession>A0ACC4CWG1</accession>
<name>A0ACC4CWG1_POPAL</name>
<dbReference type="Proteomes" id="UP000309997">
    <property type="component" value="Unassembled WGS sequence"/>
</dbReference>
<evidence type="ECO:0000313" key="2">
    <source>
        <dbReference type="Proteomes" id="UP000309997"/>
    </source>
</evidence>
<comment type="caution">
    <text evidence="1">The sequence shown here is derived from an EMBL/GenBank/DDBJ whole genome shotgun (WGS) entry which is preliminary data.</text>
</comment>
<organism evidence="1 2">
    <name type="scientific">Populus alba</name>
    <name type="common">White poplar</name>
    <dbReference type="NCBI Taxonomy" id="43335"/>
    <lineage>
        <taxon>Eukaryota</taxon>
        <taxon>Viridiplantae</taxon>
        <taxon>Streptophyta</taxon>
        <taxon>Embryophyta</taxon>
        <taxon>Tracheophyta</taxon>
        <taxon>Spermatophyta</taxon>
        <taxon>Magnoliopsida</taxon>
        <taxon>eudicotyledons</taxon>
        <taxon>Gunneridae</taxon>
        <taxon>Pentapetalae</taxon>
        <taxon>rosids</taxon>
        <taxon>fabids</taxon>
        <taxon>Malpighiales</taxon>
        <taxon>Salicaceae</taxon>
        <taxon>Saliceae</taxon>
        <taxon>Populus</taxon>
    </lineage>
</organism>
<evidence type="ECO:0000313" key="1">
    <source>
        <dbReference type="EMBL" id="KAL3609611.1"/>
    </source>
</evidence>
<gene>
    <name evidence="1" type="ORF">D5086_000631</name>
</gene>
<proteinExistence type="predicted"/>
<protein>
    <submittedName>
        <fullName evidence="1">Uncharacterized protein</fullName>
    </submittedName>
</protein>